<comment type="similarity">
    <text evidence="1">Belongs to the cyclin family. Cyclin D subfamily.</text>
</comment>
<dbReference type="InterPro" id="IPR048258">
    <property type="entry name" value="Cyclins_cyclin-box"/>
</dbReference>
<keyword evidence="10" id="KW-1185">Reference proteome</keyword>
<dbReference type="SMART" id="SM01332">
    <property type="entry name" value="Cyclin_C"/>
    <property type="match status" value="1"/>
</dbReference>
<sequence length="331" mass="37056">MPLTLSDHHAAAAVCDLLCSEDASEVAGDTPGGSGAAPWRAAEFPDDSDESIAWFIEEEADYSPGRDYPDRFRSNPLDSVARQEAVAWIIKVHAYYRFRPLTAYLAVNYMDRFLSSHRLPKNEWALQLLSVACLSLAAKMEETLLPPLLDLQVEDARFIFESRTILRMELLVLNSLNWRLRSITPFTFMDFFVHKIDPVGKYAQYLVSWATEITLATMKDFRFLSHCPSSLAAAAIICAADEVKDLAFVNPAIAVSWSIGLTEEGITSCYQSMQKVIIERMRKPPMMLSQLRLSTQTDIGPRASSSSSSPPNKRRKLNNNSPLVDNDKGDL</sequence>
<keyword evidence="2" id="KW-0132">Cell division</keyword>
<feature type="region of interest" description="Disordered" evidence="6">
    <location>
        <begin position="295"/>
        <end position="331"/>
    </location>
</feature>
<dbReference type="Proteomes" id="UP001327560">
    <property type="component" value="Chromosome 2"/>
</dbReference>
<feature type="domain" description="Cyclin C-terminal" evidence="8">
    <location>
        <begin position="183"/>
        <end position="311"/>
    </location>
</feature>
<dbReference type="Pfam" id="PF00134">
    <property type="entry name" value="Cyclin_N"/>
    <property type="match status" value="1"/>
</dbReference>
<gene>
    <name evidence="9" type="ORF">Cni_G05096</name>
</gene>
<organism evidence="9 10">
    <name type="scientific">Canna indica</name>
    <name type="common">Indian-shot</name>
    <dbReference type="NCBI Taxonomy" id="4628"/>
    <lineage>
        <taxon>Eukaryota</taxon>
        <taxon>Viridiplantae</taxon>
        <taxon>Streptophyta</taxon>
        <taxon>Embryophyta</taxon>
        <taxon>Tracheophyta</taxon>
        <taxon>Spermatophyta</taxon>
        <taxon>Magnoliopsida</taxon>
        <taxon>Liliopsida</taxon>
        <taxon>Zingiberales</taxon>
        <taxon>Cannaceae</taxon>
        <taxon>Canna</taxon>
    </lineage>
</organism>
<evidence type="ECO:0000313" key="10">
    <source>
        <dbReference type="Proteomes" id="UP001327560"/>
    </source>
</evidence>
<name>A0AAQ3JWF0_9LILI</name>
<dbReference type="InterPro" id="IPR006671">
    <property type="entry name" value="Cyclin_N"/>
</dbReference>
<evidence type="ECO:0000259" key="7">
    <source>
        <dbReference type="SMART" id="SM00385"/>
    </source>
</evidence>
<accession>A0AAQ3JWF0</accession>
<dbReference type="AlphaFoldDB" id="A0AAQ3JWF0"/>
<reference evidence="9 10" key="1">
    <citation type="submission" date="2023-10" db="EMBL/GenBank/DDBJ databases">
        <title>Chromosome-scale genome assembly provides insights into flower coloration mechanisms of Canna indica.</title>
        <authorList>
            <person name="Li C."/>
        </authorList>
    </citation>
    <scope>NUCLEOTIDE SEQUENCE [LARGE SCALE GENOMIC DNA]</scope>
    <source>
        <tissue evidence="9">Flower</tissue>
    </source>
</reference>
<dbReference type="GO" id="GO:0051301">
    <property type="term" value="P:cell division"/>
    <property type="evidence" value="ECO:0007669"/>
    <property type="project" value="UniProtKB-KW"/>
</dbReference>
<dbReference type="Gene3D" id="1.10.472.10">
    <property type="entry name" value="Cyclin-like"/>
    <property type="match status" value="2"/>
</dbReference>
<dbReference type="PANTHER" id="PTHR10177">
    <property type="entry name" value="CYCLINS"/>
    <property type="match status" value="1"/>
</dbReference>
<proteinExistence type="inferred from homology"/>
<evidence type="ECO:0000256" key="3">
    <source>
        <dbReference type="ARBA" id="ARBA00023127"/>
    </source>
</evidence>
<dbReference type="EMBL" id="CP136891">
    <property type="protein sequence ID" value="WOK96389.1"/>
    <property type="molecule type" value="Genomic_DNA"/>
</dbReference>
<keyword evidence="3 5" id="KW-0195">Cyclin</keyword>
<dbReference type="InterPro" id="IPR004367">
    <property type="entry name" value="Cyclin_C-dom"/>
</dbReference>
<evidence type="ECO:0000313" key="9">
    <source>
        <dbReference type="EMBL" id="WOK96389.1"/>
    </source>
</evidence>
<evidence type="ECO:0000256" key="6">
    <source>
        <dbReference type="SAM" id="MobiDB-lite"/>
    </source>
</evidence>
<dbReference type="SMART" id="SM00385">
    <property type="entry name" value="CYCLIN"/>
    <property type="match status" value="1"/>
</dbReference>
<dbReference type="InterPro" id="IPR036915">
    <property type="entry name" value="Cyclin-like_sf"/>
</dbReference>
<evidence type="ECO:0000256" key="4">
    <source>
        <dbReference type="ARBA" id="ARBA00023306"/>
    </source>
</evidence>
<protein>
    <submittedName>
        <fullName evidence="9">Cyclin-D2-1-like isoform X1</fullName>
    </submittedName>
</protein>
<evidence type="ECO:0000256" key="5">
    <source>
        <dbReference type="RuleBase" id="RU000383"/>
    </source>
</evidence>
<dbReference type="Pfam" id="PF02984">
    <property type="entry name" value="Cyclin_C"/>
    <property type="match status" value="1"/>
</dbReference>
<feature type="domain" description="Cyclin-like" evidence="7">
    <location>
        <begin position="87"/>
        <end position="174"/>
    </location>
</feature>
<dbReference type="FunFam" id="1.10.472.10:FF:000034">
    <property type="entry name" value="D2/4-type cyclin"/>
    <property type="match status" value="1"/>
</dbReference>
<dbReference type="SUPFAM" id="SSF47954">
    <property type="entry name" value="Cyclin-like"/>
    <property type="match status" value="2"/>
</dbReference>
<keyword evidence="4" id="KW-0131">Cell cycle</keyword>
<dbReference type="InterPro" id="IPR013763">
    <property type="entry name" value="Cyclin-like_dom"/>
</dbReference>
<dbReference type="InterPro" id="IPR039361">
    <property type="entry name" value="Cyclin"/>
</dbReference>
<evidence type="ECO:0000259" key="8">
    <source>
        <dbReference type="SMART" id="SM01332"/>
    </source>
</evidence>
<evidence type="ECO:0000256" key="2">
    <source>
        <dbReference type="ARBA" id="ARBA00022618"/>
    </source>
</evidence>
<evidence type="ECO:0000256" key="1">
    <source>
        <dbReference type="ARBA" id="ARBA00009065"/>
    </source>
</evidence>
<dbReference type="CDD" id="cd20543">
    <property type="entry name" value="CYCLIN_AtCycD-like_rpt1"/>
    <property type="match status" value="1"/>
</dbReference>
<dbReference type="PROSITE" id="PS00292">
    <property type="entry name" value="CYCLINS"/>
    <property type="match status" value="1"/>
</dbReference>